<organism evidence="3 4">
    <name type="scientific">Clytia hemisphaerica</name>
    <dbReference type="NCBI Taxonomy" id="252671"/>
    <lineage>
        <taxon>Eukaryota</taxon>
        <taxon>Metazoa</taxon>
        <taxon>Cnidaria</taxon>
        <taxon>Hydrozoa</taxon>
        <taxon>Hydroidolina</taxon>
        <taxon>Leptothecata</taxon>
        <taxon>Obeliida</taxon>
        <taxon>Clytiidae</taxon>
        <taxon>Clytia</taxon>
    </lineage>
</organism>
<evidence type="ECO:0000259" key="2">
    <source>
        <dbReference type="PROSITE" id="PS50127"/>
    </source>
</evidence>
<dbReference type="Gene3D" id="3.10.110.10">
    <property type="entry name" value="Ubiquitin Conjugating Enzyme"/>
    <property type="match status" value="1"/>
</dbReference>
<dbReference type="PROSITE" id="PS50127">
    <property type="entry name" value="UBC_2"/>
    <property type="match status" value="1"/>
</dbReference>
<dbReference type="SMART" id="SM00212">
    <property type="entry name" value="UBCc"/>
    <property type="match status" value="1"/>
</dbReference>
<name>A0A7M5X9Y1_9CNID</name>
<feature type="region of interest" description="Disordered" evidence="1">
    <location>
        <begin position="96"/>
        <end position="152"/>
    </location>
</feature>
<dbReference type="SUPFAM" id="SSF54495">
    <property type="entry name" value="UBC-like"/>
    <property type="match status" value="1"/>
</dbReference>
<dbReference type="EnsemblMetazoa" id="CLYHEMT020015.1">
    <property type="protein sequence ID" value="CLYHEMP020015.1"/>
    <property type="gene ID" value="CLYHEMG020015"/>
</dbReference>
<feature type="compositionally biased region" description="Polar residues" evidence="1">
    <location>
        <begin position="136"/>
        <end position="152"/>
    </location>
</feature>
<dbReference type="InterPro" id="IPR050113">
    <property type="entry name" value="Ub_conjugating_enzyme"/>
</dbReference>
<dbReference type="CDD" id="cd23814">
    <property type="entry name" value="UEV_AKTIP"/>
    <property type="match status" value="1"/>
</dbReference>
<proteinExistence type="predicted"/>
<evidence type="ECO:0000313" key="4">
    <source>
        <dbReference type="Proteomes" id="UP000594262"/>
    </source>
</evidence>
<feature type="domain" description="UBC core" evidence="2">
    <location>
        <begin position="224"/>
        <end position="370"/>
    </location>
</feature>
<dbReference type="InterPro" id="IPR000608">
    <property type="entry name" value="UBC"/>
</dbReference>
<reference evidence="3" key="1">
    <citation type="submission" date="2021-01" db="UniProtKB">
        <authorList>
            <consortium name="EnsemblMetazoa"/>
        </authorList>
    </citation>
    <scope>IDENTIFICATION</scope>
</reference>
<protein>
    <recommendedName>
        <fullName evidence="2">UBC core domain-containing protein</fullName>
    </recommendedName>
</protein>
<dbReference type="InterPro" id="IPR016135">
    <property type="entry name" value="UBQ-conjugating_enzyme/RWD"/>
</dbReference>
<feature type="region of interest" description="Disordered" evidence="1">
    <location>
        <begin position="57"/>
        <end position="81"/>
    </location>
</feature>
<feature type="compositionally biased region" description="Polar residues" evidence="1">
    <location>
        <begin position="106"/>
        <end position="117"/>
    </location>
</feature>
<dbReference type="OrthoDB" id="5596422at2759"/>
<feature type="compositionally biased region" description="Basic and acidic residues" evidence="1">
    <location>
        <begin position="57"/>
        <end position="66"/>
    </location>
</feature>
<sequence length="448" mass="51305">MSDKEELVIKTSSSDNNSSFHGNCLDKECPIKNNIQRCKKINLTPDQEKKQWLLRLSGRENTKDKNSAVNGNTSTKPSRIDTDETHLIDSNLEIIDNPSFLKESPGDTQRTTTTGELSNRLVGERKSKPSKGSLEFTDTSNTIQSPSKKNLSQRLKAMRESLNLSFENGGSSTNQRNRSILNSSTFSSTNTSFSTSFDSSLYIDQSTNSASSPDSIFEQFYKTFRDDVIRKELKLLSQHHQDGVYVMPSMNSLQVWFGVIFIRHGPYENGIFHFTVFFKDDFPESIPIIRFRSRVFHPQIEIRKGTFNVRLETDAHKNRIHVWELLKHLRSSFYQLDVNDCMNKHAADMFRTNRTGFVTECRNCVQRSIDSYHRQGAEEEFSNIIENPLKSRLVEDDFFKGFIKFLVANARNNQYGSSLTNAIGWAKNQLGRVLNNLNTSYSMMGNDE</sequence>
<accession>A0A7M5X9Y1</accession>
<evidence type="ECO:0000256" key="1">
    <source>
        <dbReference type="SAM" id="MobiDB-lite"/>
    </source>
</evidence>
<keyword evidence="4" id="KW-1185">Reference proteome</keyword>
<dbReference type="Proteomes" id="UP000594262">
    <property type="component" value="Unplaced"/>
</dbReference>
<evidence type="ECO:0000313" key="3">
    <source>
        <dbReference type="EnsemblMetazoa" id="CLYHEMP020015.1"/>
    </source>
</evidence>
<dbReference type="PANTHER" id="PTHR24067">
    <property type="entry name" value="UBIQUITIN-CONJUGATING ENZYME E2"/>
    <property type="match status" value="1"/>
</dbReference>
<feature type="compositionally biased region" description="Polar residues" evidence="1">
    <location>
        <begin position="67"/>
        <end position="77"/>
    </location>
</feature>
<dbReference type="AlphaFoldDB" id="A0A7M5X9Y1"/>
<dbReference type="Pfam" id="PF00179">
    <property type="entry name" value="UQ_con"/>
    <property type="match status" value="1"/>
</dbReference>